<dbReference type="Proteomes" id="UP000078544">
    <property type="component" value="Unassembled WGS sequence"/>
</dbReference>
<dbReference type="EMBL" id="AZGY01000041">
    <property type="protein sequence ID" value="KZZ87172.1"/>
    <property type="molecule type" value="Genomic_DNA"/>
</dbReference>
<accession>A0A162ICS7</accession>
<dbReference type="OrthoDB" id="3649348at2759"/>
<proteinExistence type="predicted"/>
<keyword evidence="2" id="KW-1185">Reference proteome</keyword>
<protein>
    <submittedName>
        <fullName evidence="1">Uncharacterized protein</fullName>
    </submittedName>
</protein>
<reference evidence="1 2" key="1">
    <citation type="journal article" date="2016" name="Genome Biol. Evol.">
        <title>Divergent and convergent evolution of fungal pathogenicity.</title>
        <authorList>
            <person name="Shang Y."/>
            <person name="Xiao G."/>
            <person name="Zheng P."/>
            <person name="Cen K."/>
            <person name="Zhan S."/>
            <person name="Wang C."/>
        </authorList>
    </citation>
    <scope>NUCLEOTIDE SEQUENCE [LARGE SCALE GENOMIC DNA]</scope>
    <source>
        <strain evidence="1 2">RCEF 2490</strain>
    </source>
</reference>
<organism evidence="1 2">
    <name type="scientific">Moelleriella libera RCEF 2490</name>
    <dbReference type="NCBI Taxonomy" id="1081109"/>
    <lineage>
        <taxon>Eukaryota</taxon>
        <taxon>Fungi</taxon>
        <taxon>Dikarya</taxon>
        <taxon>Ascomycota</taxon>
        <taxon>Pezizomycotina</taxon>
        <taxon>Sordariomycetes</taxon>
        <taxon>Hypocreomycetidae</taxon>
        <taxon>Hypocreales</taxon>
        <taxon>Clavicipitaceae</taxon>
        <taxon>Moelleriella</taxon>
    </lineage>
</organism>
<evidence type="ECO:0000313" key="2">
    <source>
        <dbReference type="Proteomes" id="UP000078544"/>
    </source>
</evidence>
<dbReference type="AlphaFoldDB" id="A0A162ICS7"/>
<gene>
    <name evidence="1" type="ORF">AAL_08430</name>
</gene>
<comment type="caution">
    <text evidence="1">The sequence shown here is derived from an EMBL/GenBank/DDBJ whole genome shotgun (WGS) entry which is preliminary data.</text>
</comment>
<evidence type="ECO:0000313" key="1">
    <source>
        <dbReference type="EMBL" id="KZZ87172.1"/>
    </source>
</evidence>
<name>A0A162ICS7_9HYPO</name>
<sequence>MLIIKINRLSNATSLSSFRLARACAVTSLNRRFFSIRKGAPIILCGKTESIGKGVIALLKPEFEVIQFVMTPQSGTEQIPAIFRGETPRSSDSELASKDYSQKPIAVILGGAFGDVDTQLMMEASKGIHPVPWLRPDSSIPAPPLGPEYGKALVARIKEKLAVIEKEGRLNEEKVIWY</sequence>